<proteinExistence type="inferred from homology"/>
<dbReference type="OrthoDB" id="10253553at2759"/>
<dbReference type="SUPFAM" id="SSF140718">
    <property type="entry name" value="Mediator hinge subcomplex-like"/>
    <property type="match status" value="1"/>
</dbReference>
<dbReference type="eggNOG" id="KOG0570">
    <property type="taxonomic scope" value="Eukaryota"/>
</dbReference>
<comment type="similarity">
    <text evidence="2 8">Belongs to the Mediator complex subunit 7 family.</text>
</comment>
<dbReference type="InterPro" id="IPR044888">
    <property type="entry name" value="Mediatior_Med7_sf"/>
</dbReference>
<gene>
    <name evidence="9" type="ORF">Kpol_1014p18</name>
</gene>
<dbReference type="GeneID" id="5544343"/>
<dbReference type="RefSeq" id="XP_001644057.1">
    <property type="nucleotide sequence ID" value="XM_001644007.1"/>
</dbReference>
<feature type="non-terminal residue" evidence="9">
    <location>
        <position position="1"/>
    </location>
</feature>
<evidence type="ECO:0000313" key="10">
    <source>
        <dbReference type="Proteomes" id="UP000000267"/>
    </source>
</evidence>
<accession>A7TNE6</accession>
<dbReference type="OMA" id="ENVCQEI"/>
<dbReference type="PANTHER" id="PTHR21428:SF11">
    <property type="entry name" value="MEDIATOR OF RNA POLYMERASE II TRANSCRIPTION SUBUNIT 7"/>
    <property type="match status" value="1"/>
</dbReference>
<dbReference type="GO" id="GO:0016592">
    <property type="term" value="C:mediator complex"/>
    <property type="evidence" value="ECO:0007669"/>
    <property type="project" value="InterPro"/>
</dbReference>
<dbReference type="InterPro" id="IPR009244">
    <property type="entry name" value="Mediatior_Med7"/>
</dbReference>
<dbReference type="PhylomeDB" id="A7TNE6"/>
<keyword evidence="7 8" id="KW-0539">Nucleus</keyword>
<comment type="subcellular location">
    <subcellularLocation>
        <location evidence="1 8">Nucleus</location>
    </subcellularLocation>
</comment>
<sequence>DYLELVGILSINPELYQEKVENIKTILVNIHHLLNAYRPHQSRESLIMLLEGQVAHKKSEIEHIENVCQEIREKLQGIQQGLSN</sequence>
<dbReference type="STRING" id="436907.A7TNE6"/>
<dbReference type="GO" id="GO:0070847">
    <property type="term" value="C:core mediator complex"/>
    <property type="evidence" value="ECO:0007669"/>
    <property type="project" value="TreeGrafter"/>
</dbReference>
<evidence type="ECO:0000256" key="6">
    <source>
        <dbReference type="ARBA" id="ARBA00023163"/>
    </source>
</evidence>
<dbReference type="Proteomes" id="UP000000267">
    <property type="component" value="Unassembled WGS sequence"/>
</dbReference>
<reference evidence="9 10" key="1">
    <citation type="journal article" date="2007" name="Proc. Natl. Acad. Sci. U.S.A.">
        <title>Independent sorting-out of thousands of duplicated gene pairs in two yeast species descended from a whole-genome duplication.</title>
        <authorList>
            <person name="Scannell D.R."/>
            <person name="Frank A.C."/>
            <person name="Conant G.C."/>
            <person name="Byrne K.P."/>
            <person name="Woolfit M."/>
            <person name="Wolfe K.H."/>
        </authorList>
    </citation>
    <scope>NUCLEOTIDE SEQUENCE [LARGE SCALE GENOMIC DNA]</scope>
    <source>
        <strain evidence="10">ATCC 22028 / DSM 70294 / BCRC 21397 / CBS 2163 / NBRC 10782 / NRRL Y-8283 / UCD 57-17</strain>
    </source>
</reference>
<evidence type="ECO:0000256" key="8">
    <source>
        <dbReference type="RuleBase" id="RU364060"/>
    </source>
</evidence>
<dbReference type="Gene3D" id="6.10.140.200">
    <property type="match status" value="1"/>
</dbReference>
<dbReference type="EMBL" id="DS480430">
    <property type="protein sequence ID" value="EDO16199.1"/>
    <property type="molecule type" value="Genomic_DNA"/>
</dbReference>
<dbReference type="GO" id="GO:0006357">
    <property type="term" value="P:regulation of transcription by RNA polymerase II"/>
    <property type="evidence" value="ECO:0007669"/>
    <property type="project" value="InterPro"/>
</dbReference>
<dbReference type="GO" id="GO:0003712">
    <property type="term" value="F:transcription coregulator activity"/>
    <property type="evidence" value="ECO:0007669"/>
    <property type="project" value="InterPro"/>
</dbReference>
<keyword evidence="5 8" id="KW-0010">Activator</keyword>
<organism evidence="10">
    <name type="scientific">Vanderwaltozyma polyspora (strain ATCC 22028 / DSM 70294 / BCRC 21397 / CBS 2163 / NBRC 10782 / NRRL Y-8283 / UCD 57-17)</name>
    <name type="common">Kluyveromyces polysporus</name>
    <dbReference type="NCBI Taxonomy" id="436907"/>
    <lineage>
        <taxon>Eukaryota</taxon>
        <taxon>Fungi</taxon>
        <taxon>Dikarya</taxon>
        <taxon>Ascomycota</taxon>
        <taxon>Saccharomycotina</taxon>
        <taxon>Saccharomycetes</taxon>
        <taxon>Saccharomycetales</taxon>
        <taxon>Saccharomycetaceae</taxon>
        <taxon>Vanderwaltozyma</taxon>
    </lineage>
</organism>
<dbReference type="AlphaFoldDB" id="A7TNE6"/>
<evidence type="ECO:0000313" key="9">
    <source>
        <dbReference type="EMBL" id="EDO16199.1"/>
    </source>
</evidence>
<dbReference type="KEGG" id="vpo:Kpol_1014p18"/>
<dbReference type="InterPro" id="IPR037212">
    <property type="entry name" value="Med7/Med21-like"/>
</dbReference>
<evidence type="ECO:0000256" key="3">
    <source>
        <dbReference type="ARBA" id="ARBA00020631"/>
    </source>
</evidence>
<dbReference type="Pfam" id="PF05983">
    <property type="entry name" value="Med7"/>
    <property type="match status" value="1"/>
</dbReference>
<evidence type="ECO:0000256" key="1">
    <source>
        <dbReference type="ARBA" id="ARBA00004123"/>
    </source>
</evidence>
<evidence type="ECO:0000256" key="7">
    <source>
        <dbReference type="ARBA" id="ARBA00023242"/>
    </source>
</evidence>
<keyword evidence="4 8" id="KW-0805">Transcription regulation</keyword>
<name>A7TNE6_VANPO</name>
<comment type="function">
    <text evidence="8">Component of the Mediator complex, a coactivator involved in the regulated transcription of nearly all RNA polymerase II-dependent genes. Mediator functions as a bridge to convey information from gene-specific regulatory proteins to the basal RNA polymerase II transcription machinery.</text>
</comment>
<evidence type="ECO:0000256" key="2">
    <source>
        <dbReference type="ARBA" id="ARBA00009994"/>
    </source>
</evidence>
<keyword evidence="10" id="KW-1185">Reference proteome</keyword>
<protein>
    <recommendedName>
        <fullName evidence="3 8">Mediator of RNA polymerase II transcription subunit 7</fullName>
    </recommendedName>
</protein>
<dbReference type="PANTHER" id="PTHR21428">
    <property type="entry name" value="MEDIATOR OF RNA POLYMERASE II TRANSCRIPTION SUBUNIT 7"/>
    <property type="match status" value="1"/>
</dbReference>
<dbReference type="HOGENOM" id="CLU_2533830_0_0_1"/>
<evidence type="ECO:0000256" key="5">
    <source>
        <dbReference type="ARBA" id="ARBA00023159"/>
    </source>
</evidence>
<dbReference type="InParanoid" id="A7TNE6"/>
<evidence type="ECO:0000256" key="4">
    <source>
        <dbReference type="ARBA" id="ARBA00023015"/>
    </source>
</evidence>
<keyword evidence="6 8" id="KW-0804">Transcription</keyword>
<comment type="subunit">
    <text evidence="8">Component of the Mediator complex.</text>
</comment>